<feature type="binding site" evidence="10">
    <location>
        <begin position="181"/>
        <end position="182"/>
    </location>
    <ligand>
        <name>substrate</name>
    </ligand>
</feature>
<dbReference type="CDD" id="cd00515">
    <property type="entry name" value="HAM1"/>
    <property type="match status" value="1"/>
</dbReference>
<comment type="subunit">
    <text evidence="2 10">Homodimer.</text>
</comment>
<comment type="catalytic activity">
    <reaction evidence="9 10">
        <text>XTP + H2O = XMP + diphosphate + H(+)</text>
        <dbReference type="Rhea" id="RHEA:28610"/>
        <dbReference type="ChEBI" id="CHEBI:15377"/>
        <dbReference type="ChEBI" id="CHEBI:15378"/>
        <dbReference type="ChEBI" id="CHEBI:33019"/>
        <dbReference type="ChEBI" id="CHEBI:57464"/>
        <dbReference type="ChEBI" id="CHEBI:61314"/>
        <dbReference type="EC" id="3.6.1.66"/>
    </reaction>
</comment>
<dbReference type="NCBIfam" id="NF011397">
    <property type="entry name" value="PRK14822.1"/>
    <property type="match status" value="1"/>
</dbReference>
<comment type="cofactor">
    <cofactor evidence="10">
        <name>Mg(2+)</name>
        <dbReference type="ChEBI" id="CHEBI:18420"/>
    </cofactor>
    <text evidence="10">Binds 1 Mg(2+) ion per subunit.</text>
</comment>
<evidence type="ECO:0000313" key="12">
    <source>
        <dbReference type="EMBL" id="TFE00990.1"/>
    </source>
</evidence>
<dbReference type="Proteomes" id="UP000297776">
    <property type="component" value="Unassembled WGS sequence"/>
</dbReference>
<name>A0A4Y8LFZ7_9BACL</name>
<dbReference type="InterPro" id="IPR029001">
    <property type="entry name" value="ITPase-like_fam"/>
</dbReference>
<keyword evidence="4 10" id="KW-0547">Nucleotide-binding</keyword>
<evidence type="ECO:0000256" key="5">
    <source>
        <dbReference type="ARBA" id="ARBA00022801"/>
    </source>
</evidence>
<dbReference type="GO" id="GO:0005829">
    <property type="term" value="C:cytosol"/>
    <property type="evidence" value="ECO:0007669"/>
    <property type="project" value="TreeGrafter"/>
</dbReference>
<evidence type="ECO:0000313" key="13">
    <source>
        <dbReference type="Proteomes" id="UP000297776"/>
    </source>
</evidence>
<dbReference type="NCBIfam" id="TIGR00042">
    <property type="entry name" value="RdgB/HAM1 family non-canonical purine NTP pyrophosphatase"/>
    <property type="match status" value="1"/>
</dbReference>
<comment type="caution">
    <text evidence="12">The sequence shown here is derived from an EMBL/GenBank/DDBJ whole genome shotgun (WGS) entry which is preliminary data.</text>
</comment>
<dbReference type="EMBL" id="SORX01000005">
    <property type="protein sequence ID" value="TFE00990.1"/>
    <property type="molecule type" value="Genomic_DNA"/>
</dbReference>
<dbReference type="EC" id="3.6.1.66" evidence="10"/>
<reference evidence="12 13" key="1">
    <citation type="submission" date="2019-03" db="EMBL/GenBank/DDBJ databases">
        <authorList>
            <person name="Yang Y."/>
        </authorList>
    </citation>
    <scope>NUCLEOTIDE SEQUENCE [LARGE SCALE GENOMIC DNA]</scope>
    <source>
        <strain evidence="12 13">ASL-1</strain>
    </source>
</reference>
<dbReference type="GO" id="GO:0046872">
    <property type="term" value="F:metal ion binding"/>
    <property type="evidence" value="ECO:0007669"/>
    <property type="project" value="UniProtKB-KW"/>
</dbReference>
<dbReference type="GO" id="GO:0036222">
    <property type="term" value="F:XTP diphosphatase activity"/>
    <property type="evidence" value="ECO:0007669"/>
    <property type="project" value="UniProtKB-UniRule"/>
</dbReference>
<dbReference type="InterPro" id="IPR002637">
    <property type="entry name" value="RdgB/HAM1"/>
</dbReference>
<feature type="binding site" evidence="10">
    <location>
        <position position="176"/>
    </location>
    <ligand>
        <name>substrate</name>
    </ligand>
</feature>
<evidence type="ECO:0000256" key="4">
    <source>
        <dbReference type="ARBA" id="ARBA00022741"/>
    </source>
</evidence>
<accession>A0A4Y8LFZ7</accession>
<dbReference type="GO" id="GO:0017111">
    <property type="term" value="F:ribonucleoside triphosphate phosphatase activity"/>
    <property type="evidence" value="ECO:0007669"/>
    <property type="project" value="InterPro"/>
</dbReference>
<organism evidence="12 13">
    <name type="scientific">Jeotgalibacillus salarius</name>
    <dbReference type="NCBI Taxonomy" id="546023"/>
    <lineage>
        <taxon>Bacteria</taxon>
        <taxon>Bacillati</taxon>
        <taxon>Bacillota</taxon>
        <taxon>Bacilli</taxon>
        <taxon>Bacillales</taxon>
        <taxon>Caryophanaceae</taxon>
        <taxon>Jeotgalibacillus</taxon>
    </lineage>
</organism>
<comment type="function">
    <text evidence="10">Pyrophosphatase that catalyzes the hydrolysis of nucleoside triphosphates to their monophosphate derivatives, with a high preference for the non-canonical purine nucleotides XTP (xanthosine triphosphate), dITP (deoxyinosine triphosphate) and ITP. Seems to function as a house-cleaning enzyme that removes non-canonical purine nucleotides from the nucleotide pool, thus preventing their incorporation into DNA/RNA and avoiding chromosomal lesions.</text>
</comment>
<gene>
    <name evidence="12" type="ORF">E2626_10000</name>
</gene>
<feature type="binding site" evidence="10">
    <location>
        <begin position="8"/>
        <end position="13"/>
    </location>
    <ligand>
        <name>substrate</name>
    </ligand>
</feature>
<dbReference type="Gene3D" id="3.90.950.10">
    <property type="match status" value="1"/>
</dbReference>
<comment type="catalytic activity">
    <reaction evidence="8 10">
        <text>dITP + H2O = dIMP + diphosphate + H(+)</text>
        <dbReference type="Rhea" id="RHEA:28342"/>
        <dbReference type="ChEBI" id="CHEBI:15377"/>
        <dbReference type="ChEBI" id="CHEBI:15378"/>
        <dbReference type="ChEBI" id="CHEBI:33019"/>
        <dbReference type="ChEBI" id="CHEBI:61194"/>
        <dbReference type="ChEBI" id="CHEBI:61382"/>
        <dbReference type="EC" id="3.6.1.66"/>
    </reaction>
</comment>
<dbReference type="Pfam" id="PF01725">
    <property type="entry name" value="Ham1p_like"/>
    <property type="match status" value="1"/>
</dbReference>
<feature type="binding site" evidence="10">
    <location>
        <position position="71"/>
    </location>
    <ligand>
        <name>substrate</name>
    </ligand>
</feature>
<evidence type="ECO:0000256" key="8">
    <source>
        <dbReference type="ARBA" id="ARBA00051875"/>
    </source>
</evidence>
<proteinExistence type="inferred from homology"/>
<dbReference type="FunFam" id="3.90.950.10:FF:000001">
    <property type="entry name" value="dITP/XTP pyrophosphatase"/>
    <property type="match status" value="1"/>
</dbReference>
<dbReference type="GO" id="GO:0009117">
    <property type="term" value="P:nucleotide metabolic process"/>
    <property type="evidence" value="ECO:0007669"/>
    <property type="project" value="UniProtKB-KW"/>
</dbReference>
<comment type="similarity">
    <text evidence="1 10 11">Belongs to the HAM1 NTPase family.</text>
</comment>
<evidence type="ECO:0000256" key="7">
    <source>
        <dbReference type="ARBA" id="ARBA00023080"/>
    </source>
</evidence>
<evidence type="ECO:0000256" key="11">
    <source>
        <dbReference type="RuleBase" id="RU003781"/>
    </source>
</evidence>
<dbReference type="InterPro" id="IPR020922">
    <property type="entry name" value="dITP/XTP_pyrophosphatase"/>
</dbReference>
<keyword evidence="13" id="KW-1185">Reference proteome</keyword>
<feature type="active site" description="Proton acceptor" evidence="10">
    <location>
        <position position="70"/>
    </location>
</feature>
<evidence type="ECO:0000256" key="10">
    <source>
        <dbReference type="HAMAP-Rule" id="MF_01405"/>
    </source>
</evidence>
<evidence type="ECO:0000256" key="9">
    <source>
        <dbReference type="ARBA" id="ARBA00052017"/>
    </source>
</evidence>
<dbReference type="PANTHER" id="PTHR11067:SF9">
    <property type="entry name" value="INOSINE TRIPHOSPHATE PYROPHOSPHATASE"/>
    <property type="match status" value="1"/>
</dbReference>
<keyword evidence="3 10" id="KW-0479">Metal-binding</keyword>
<evidence type="ECO:0000256" key="3">
    <source>
        <dbReference type="ARBA" id="ARBA00022723"/>
    </source>
</evidence>
<comment type="catalytic activity">
    <reaction evidence="10">
        <text>ITP + H2O = IMP + diphosphate + H(+)</text>
        <dbReference type="Rhea" id="RHEA:29399"/>
        <dbReference type="ChEBI" id="CHEBI:15377"/>
        <dbReference type="ChEBI" id="CHEBI:15378"/>
        <dbReference type="ChEBI" id="CHEBI:33019"/>
        <dbReference type="ChEBI" id="CHEBI:58053"/>
        <dbReference type="ChEBI" id="CHEBI:61402"/>
        <dbReference type="EC" id="3.6.1.66"/>
    </reaction>
</comment>
<keyword evidence="7 10" id="KW-0546">Nucleotide metabolism</keyword>
<dbReference type="GO" id="GO:0036220">
    <property type="term" value="F:ITP diphosphatase activity"/>
    <property type="evidence" value="ECO:0007669"/>
    <property type="project" value="UniProtKB-UniRule"/>
</dbReference>
<dbReference type="OrthoDB" id="9807456at2"/>
<dbReference type="PANTHER" id="PTHR11067">
    <property type="entry name" value="INOSINE TRIPHOSPHATE PYROPHOSPHATASE/HAM1 PROTEIN"/>
    <property type="match status" value="1"/>
</dbReference>
<dbReference type="GO" id="GO:0009146">
    <property type="term" value="P:purine nucleoside triphosphate catabolic process"/>
    <property type="evidence" value="ECO:0007669"/>
    <property type="project" value="UniProtKB-UniRule"/>
</dbReference>
<evidence type="ECO:0000256" key="6">
    <source>
        <dbReference type="ARBA" id="ARBA00022842"/>
    </source>
</evidence>
<sequence>MKPIIIATNNQGKAKDFERLFNPLGYEVKTLTDYPELEEVEETGTTFAENAALKAETISNQLKEIVIADDSGLMIDALNGEPGVYSARYAGADKSDQKNIEKVLLKMDGIPKEKRTARFHCTLALAEPDKDTLLFTGETEGYITFKRAGENGFGYDPIFFTDIFGKTFAELTHDEKNQISHRAKALKKLQSKFQ</sequence>
<protein>
    <recommendedName>
        <fullName evidence="10">dITP/XTP pyrophosphatase</fullName>
        <ecNumber evidence="10">3.6.1.66</ecNumber>
    </recommendedName>
    <alternativeName>
        <fullName evidence="10">Non-canonical purine NTP pyrophosphatase</fullName>
    </alternativeName>
    <alternativeName>
        <fullName evidence="10">Non-standard purine NTP pyrophosphatase</fullName>
    </alternativeName>
    <alternativeName>
        <fullName evidence="10">Nucleoside-triphosphate diphosphatase</fullName>
    </alternativeName>
    <alternativeName>
        <fullName evidence="10">Nucleoside-triphosphate pyrophosphatase</fullName>
        <shortName evidence="10">NTPase</shortName>
    </alternativeName>
</protein>
<keyword evidence="6 10" id="KW-0460">Magnesium</keyword>
<dbReference type="GO" id="GO:0035870">
    <property type="term" value="F:dITP diphosphatase activity"/>
    <property type="evidence" value="ECO:0007669"/>
    <property type="project" value="UniProtKB-UniRule"/>
</dbReference>
<dbReference type="HAMAP" id="MF_01405">
    <property type="entry name" value="Non_canon_purine_NTPase"/>
    <property type="match status" value="1"/>
</dbReference>
<evidence type="ECO:0000256" key="2">
    <source>
        <dbReference type="ARBA" id="ARBA00011738"/>
    </source>
</evidence>
<dbReference type="AlphaFoldDB" id="A0A4Y8LFZ7"/>
<feature type="binding site" evidence="10">
    <location>
        <position position="41"/>
    </location>
    <ligand>
        <name>Mg(2+)</name>
        <dbReference type="ChEBI" id="CHEBI:18420"/>
    </ligand>
</feature>
<feature type="binding site" evidence="10">
    <location>
        <begin position="153"/>
        <end position="156"/>
    </location>
    <ligand>
        <name>substrate</name>
    </ligand>
</feature>
<dbReference type="GO" id="GO:0000166">
    <property type="term" value="F:nucleotide binding"/>
    <property type="evidence" value="ECO:0007669"/>
    <property type="project" value="UniProtKB-KW"/>
</dbReference>
<keyword evidence="5 10" id="KW-0378">Hydrolase</keyword>
<feature type="binding site" evidence="10">
    <location>
        <position position="70"/>
    </location>
    <ligand>
        <name>Mg(2+)</name>
        <dbReference type="ChEBI" id="CHEBI:18420"/>
    </ligand>
</feature>
<dbReference type="RefSeq" id="WP_134381613.1">
    <property type="nucleotide sequence ID" value="NZ_SORX01000005.1"/>
</dbReference>
<evidence type="ECO:0000256" key="1">
    <source>
        <dbReference type="ARBA" id="ARBA00008023"/>
    </source>
</evidence>
<dbReference type="SUPFAM" id="SSF52972">
    <property type="entry name" value="ITPase-like"/>
    <property type="match status" value="1"/>
</dbReference>